<reference evidence="1 2" key="1">
    <citation type="journal article" date="2014" name="Genome Announc.">
        <title>Draft Genome Sequences of Two Vibrionaceae Species, Vibrio ponticus C121 and Photobacterium aphoticum C119, Isolated as Coral Reef Microbiota.</title>
        <authorList>
            <person name="Al-saari N."/>
            <person name="Meirelles P.M."/>
            <person name="Mino S."/>
            <person name="Suda W."/>
            <person name="Oshima K."/>
            <person name="Hattori M."/>
            <person name="Ohkuma M."/>
            <person name="Thompson F.L."/>
            <person name="Gomez-Gil B."/>
            <person name="Sawabe T."/>
            <person name="Sawabe T."/>
        </authorList>
    </citation>
    <scope>NUCLEOTIDE SEQUENCE [LARGE SCALE GENOMIC DNA]</scope>
    <source>
        <strain evidence="1 2">JCM 19237</strain>
    </source>
</reference>
<sequence length="95" mass="10410">MESAAEYPWGIDVYTLPSDDAKPVKLGEIPIITASEDDGDSLIPYLDVSHNSGHLEISVGIDTVFLSEKITETYPAGSVKYVEKQGKLVMERIKP</sequence>
<dbReference type="AlphaFoldDB" id="A0A090RMB7"/>
<comment type="caution">
    <text evidence="1">The sequence shown here is derived from an EMBL/GenBank/DDBJ whole genome shotgun (WGS) entry which is preliminary data.</text>
</comment>
<evidence type="ECO:0000313" key="2">
    <source>
        <dbReference type="Proteomes" id="UP000029227"/>
    </source>
</evidence>
<accession>A0A090RMB7</accession>
<dbReference type="EMBL" id="BBMN01000029">
    <property type="protein sequence ID" value="GAL08622.1"/>
    <property type="molecule type" value="Genomic_DNA"/>
</dbReference>
<protein>
    <submittedName>
        <fullName evidence="1">Uncharacterized protein</fullName>
    </submittedName>
</protein>
<gene>
    <name evidence="1" type="ORF">JCM19237_109</name>
</gene>
<name>A0A090RMB7_9GAMM</name>
<evidence type="ECO:0000313" key="1">
    <source>
        <dbReference type="EMBL" id="GAL08622.1"/>
    </source>
</evidence>
<proteinExistence type="predicted"/>
<organism evidence="1 2">
    <name type="scientific">Photobacterium aphoticum</name>
    <dbReference type="NCBI Taxonomy" id="754436"/>
    <lineage>
        <taxon>Bacteria</taxon>
        <taxon>Pseudomonadati</taxon>
        <taxon>Pseudomonadota</taxon>
        <taxon>Gammaproteobacteria</taxon>
        <taxon>Vibrionales</taxon>
        <taxon>Vibrionaceae</taxon>
        <taxon>Photobacterium</taxon>
    </lineage>
</organism>
<dbReference type="Proteomes" id="UP000029227">
    <property type="component" value="Unassembled WGS sequence"/>
</dbReference>